<dbReference type="Pfam" id="PF07695">
    <property type="entry name" value="7TMR-DISM_7TM"/>
    <property type="match status" value="1"/>
</dbReference>
<evidence type="ECO:0000313" key="11">
    <source>
        <dbReference type="Proteomes" id="UP000248198"/>
    </source>
</evidence>
<keyword evidence="8" id="KW-0732">Signal</keyword>
<dbReference type="InterPro" id="IPR036097">
    <property type="entry name" value="HisK_dim/P_sf"/>
</dbReference>
<dbReference type="SMART" id="SM00388">
    <property type="entry name" value="HisKA"/>
    <property type="match status" value="1"/>
</dbReference>
<keyword evidence="11" id="KW-1185">Reference proteome</keyword>
<reference evidence="10 11" key="1">
    <citation type="submission" date="2018-06" db="EMBL/GenBank/DDBJ databases">
        <title>Genomic Encyclopedia of Archaeal and Bacterial Type Strains, Phase II (KMG-II): from individual species to whole genera.</title>
        <authorList>
            <person name="Goeker M."/>
        </authorList>
    </citation>
    <scope>NUCLEOTIDE SEQUENCE [LARGE SCALE GENOMIC DNA]</scope>
    <source>
        <strain evidence="10 11">DSM 27372</strain>
    </source>
</reference>
<feature type="transmembrane region" description="Helical" evidence="7">
    <location>
        <begin position="308"/>
        <end position="324"/>
    </location>
</feature>
<dbReference type="InterPro" id="IPR005467">
    <property type="entry name" value="His_kinase_dom"/>
</dbReference>
<dbReference type="GO" id="GO:0016036">
    <property type="term" value="P:cellular response to phosphate starvation"/>
    <property type="evidence" value="ECO:0007669"/>
    <property type="project" value="TreeGrafter"/>
</dbReference>
<dbReference type="Gene3D" id="2.60.40.2380">
    <property type="match status" value="1"/>
</dbReference>
<feature type="transmembrane region" description="Helical" evidence="7">
    <location>
        <begin position="278"/>
        <end position="296"/>
    </location>
</feature>
<dbReference type="GO" id="GO:0004721">
    <property type="term" value="F:phosphoprotein phosphatase activity"/>
    <property type="evidence" value="ECO:0007669"/>
    <property type="project" value="TreeGrafter"/>
</dbReference>
<sequence>MRYLLSCLLSLVFFSAFSKVEVIDIDQQPYENIGRKVGILKDKDALMTLQQVMKLDQAGQFRPSTSEILNFGNTKSAFWIKVSYLAPVKDEAYLIADIPNIEQIDCYVLRKDGGVLQMHSGSLSPPEKGVTATNSYRFLLPDQLRSEGPQTLYLRIKSNNIMLLPLKLVNSDRLLEDSSKLQLESVYIGVILSLFLFNLFLFFSLGDKTYLYYSLYLFFLFAYVVLYLRGYSYLFGYQFRTWFNLYPHIFHSLSAISAILFSRKFLNLRVTAPSWLKVYNFAFALCLIELVISALGYKSLAASCAQNLGFIETAVLVVTGIVLWRKGLRAARYYIYAWAIMAATIFIFTLSLGNVLVTKDYSFHLLPIGSTVELLLLAFALGDRYRSLMVSERKAKDENFKMIRNHNENLERVVKERTIRLNESIAKLEASNEMKNKLFSIVAHDLRSPFNSLVSIFTLSDMDMLSLEELKELLNASRKNIDEIHHTLDNLLYWAASQMESSGSNFSVFDLKATVEGLLPVYEPLAAYKAIVLKVVTQEVGMVEADQNQVQLILRNLIDNAIKFTPRKGTIHLRLTKEGDQVRIGIQNPVIDPQVIDLEALRSTHSQISTPGTADERGIGLGLQLCHEFARMNGRKLEVKLEENEIEFYFFLRSSE</sequence>
<dbReference type="InterPro" id="IPR011623">
    <property type="entry name" value="7TMR_DISM_rcpt_extracell_dom1"/>
</dbReference>
<protein>
    <recommendedName>
        <fullName evidence="2">histidine kinase</fullName>
        <ecNumber evidence="2">2.7.13.3</ecNumber>
    </recommendedName>
</protein>
<keyword evidence="7" id="KW-1133">Transmembrane helix</keyword>
<evidence type="ECO:0000313" key="10">
    <source>
        <dbReference type="EMBL" id="PYF74979.1"/>
    </source>
</evidence>
<organism evidence="10 11">
    <name type="scientific">Pedobacter nutrimenti</name>
    <dbReference type="NCBI Taxonomy" id="1241337"/>
    <lineage>
        <taxon>Bacteria</taxon>
        <taxon>Pseudomonadati</taxon>
        <taxon>Bacteroidota</taxon>
        <taxon>Sphingobacteriia</taxon>
        <taxon>Sphingobacteriales</taxon>
        <taxon>Sphingobacteriaceae</taxon>
        <taxon>Pedobacter</taxon>
    </lineage>
</organism>
<dbReference type="Pfam" id="PF07696">
    <property type="entry name" value="7TMR-DISMED2"/>
    <property type="match status" value="1"/>
</dbReference>
<dbReference type="InterPro" id="IPR003594">
    <property type="entry name" value="HATPase_dom"/>
</dbReference>
<evidence type="ECO:0000256" key="8">
    <source>
        <dbReference type="SAM" id="SignalP"/>
    </source>
</evidence>
<proteinExistence type="predicted"/>
<evidence type="ECO:0000256" key="1">
    <source>
        <dbReference type="ARBA" id="ARBA00000085"/>
    </source>
</evidence>
<dbReference type="PROSITE" id="PS50109">
    <property type="entry name" value="HIS_KIN"/>
    <property type="match status" value="1"/>
</dbReference>
<dbReference type="SMART" id="SM00387">
    <property type="entry name" value="HATPase_c"/>
    <property type="match status" value="1"/>
</dbReference>
<dbReference type="SUPFAM" id="SSF47384">
    <property type="entry name" value="Homodimeric domain of signal transducing histidine kinase"/>
    <property type="match status" value="1"/>
</dbReference>
<feature type="transmembrane region" description="Helical" evidence="7">
    <location>
        <begin position="248"/>
        <end position="266"/>
    </location>
</feature>
<feature type="chain" id="PRO_5016451603" description="histidine kinase" evidence="8">
    <location>
        <begin position="19"/>
        <end position="656"/>
    </location>
</feature>
<dbReference type="Gene3D" id="3.30.565.10">
    <property type="entry name" value="Histidine kinase-like ATPase, C-terminal domain"/>
    <property type="match status" value="1"/>
</dbReference>
<keyword evidence="7" id="KW-0472">Membrane</keyword>
<dbReference type="OrthoDB" id="9810447at2"/>
<dbReference type="EMBL" id="QKLU01000003">
    <property type="protein sequence ID" value="PYF74979.1"/>
    <property type="molecule type" value="Genomic_DNA"/>
</dbReference>
<feature type="transmembrane region" description="Helical" evidence="7">
    <location>
        <begin position="336"/>
        <end position="357"/>
    </location>
</feature>
<keyword evidence="7" id="KW-0812">Transmembrane</keyword>
<dbReference type="Pfam" id="PF02518">
    <property type="entry name" value="HATPase_c"/>
    <property type="match status" value="1"/>
</dbReference>
<evidence type="ECO:0000259" key="9">
    <source>
        <dbReference type="PROSITE" id="PS50109"/>
    </source>
</evidence>
<comment type="catalytic activity">
    <reaction evidence="1">
        <text>ATP + protein L-histidine = ADP + protein N-phospho-L-histidine.</text>
        <dbReference type="EC" id="2.7.13.3"/>
    </reaction>
</comment>
<dbReference type="InterPro" id="IPR036890">
    <property type="entry name" value="HATPase_C_sf"/>
</dbReference>
<feature type="transmembrane region" description="Helical" evidence="7">
    <location>
        <begin position="185"/>
        <end position="203"/>
    </location>
</feature>
<evidence type="ECO:0000256" key="6">
    <source>
        <dbReference type="ARBA" id="ARBA00023012"/>
    </source>
</evidence>
<dbReference type="GO" id="GO:0005886">
    <property type="term" value="C:plasma membrane"/>
    <property type="evidence" value="ECO:0007669"/>
    <property type="project" value="TreeGrafter"/>
</dbReference>
<dbReference type="Proteomes" id="UP000248198">
    <property type="component" value="Unassembled WGS sequence"/>
</dbReference>
<dbReference type="PANTHER" id="PTHR45453:SF1">
    <property type="entry name" value="PHOSPHATE REGULON SENSOR PROTEIN PHOR"/>
    <property type="match status" value="1"/>
</dbReference>
<dbReference type="InterPro" id="IPR050351">
    <property type="entry name" value="BphY/WalK/GraS-like"/>
</dbReference>
<keyword evidence="5 10" id="KW-0418">Kinase</keyword>
<dbReference type="GO" id="GO:0000155">
    <property type="term" value="F:phosphorelay sensor kinase activity"/>
    <property type="evidence" value="ECO:0007669"/>
    <property type="project" value="InterPro"/>
</dbReference>
<dbReference type="InterPro" id="IPR003661">
    <property type="entry name" value="HisK_dim/P_dom"/>
</dbReference>
<name>A0A318UTM4_9SPHI</name>
<keyword evidence="6" id="KW-0902">Two-component regulatory system</keyword>
<evidence type="ECO:0000256" key="5">
    <source>
        <dbReference type="ARBA" id="ARBA00022777"/>
    </source>
</evidence>
<feature type="transmembrane region" description="Helical" evidence="7">
    <location>
        <begin position="210"/>
        <end position="228"/>
    </location>
</feature>
<dbReference type="SUPFAM" id="SSF55874">
    <property type="entry name" value="ATPase domain of HSP90 chaperone/DNA topoisomerase II/histidine kinase"/>
    <property type="match status" value="1"/>
</dbReference>
<comment type="caution">
    <text evidence="10">The sequence shown here is derived from an EMBL/GenBank/DDBJ whole genome shotgun (WGS) entry which is preliminary data.</text>
</comment>
<dbReference type="EC" id="2.7.13.3" evidence="2"/>
<dbReference type="InterPro" id="IPR011622">
    <property type="entry name" value="7TMR_DISM_rcpt_extracell_dom2"/>
</dbReference>
<keyword evidence="4" id="KW-0808">Transferase</keyword>
<evidence type="ECO:0000256" key="3">
    <source>
        <dbReference type="ARBA" id="ARBA00022553"/>
    </source>
</evidence>
<accession>A0A318UTM4</accession>
<dbReference type="Gene3D" id="1.10.287.130">
    <property type="match status" value="1"/>
</dbReference>
<dbReference type="AlphaFoldDB" id="A0A318UTM4"/>
<gene>
    <name evidence="10" type="ORF">B0O44_103425</name>
</gene>
<evidence type="ECO:0000256" key="7">
    <source>
        <dbReference type="SAM" id="Phobius"/>
    </source>
</evidence>
<keyword evidence="3" id="KW-0597">Phosphoprotein</keyword>
<feature type="transmembrane region" description="Helical" evidence="7">
    <location>
        <begin position="363"/>
        <end position="381"/>
    </location>
</feature>
<evidence type="ECO:0000256" key="2">
    <source>
        <dbReference type="ARBA" id="ARBA00012438"/>
    </source>
</evidence>
<feature type="signal peptide" evidence="8">
    <location>
        <begin position="1"/>
        <end position="18"/>
    </location>
</feature>
<dbReference type="RefSeq" id="WP_110829920.1">
    <property type="nucleotide sequence ID" value="NZ_QKLU01000003.1"/>
</dbReference>
<dbReference type="CDD" id="cd00075">
    <property type="entry name" value="HATPase"/>
    <property type="match status" value="1"/>
</dbReference>
<evidence type="ECO:0000256" key="4">
    <source>
        <dbReference type="ARBA" id="ARBA00022679"/>
    </source>
</evidence>
<feature type="domain" description="Histidine kinase" evidence="9">
    <location>
        <begin position="441"/>
        <end position="656"/>
    </location>
</feature>
<dbReference type="PANTHER" id="PTHR45453">
    <property type="entry name" value="PHOSPHATE REGULON SENSOR PROTEIN PHOR"/>
    <property type="match status" value="1"/>
</dbReference>